<evidence type="ECO:0000313" key="3">
    <source>
        <dbReference type="Proteomes" id="UP001162640"/>
    </source>
</evidence>
<protein>
    <submittedName>
        <fullName evidence="2">Uncharacterized protein</fullName>
    </submittedName>
</protein>
<feature type="region of interest" description="Disordered" evidence="1">
    <location>
        <begin position="36"/>
        <end position="136"/>
    </location>
</feature>
<feature type="compositionally biased region" description="Acidic residues" evidence="1">
    <location>
        <begin position="45"/>
        <end position="80"/>
    </location>
</feature>
<name>A0A9W6ZR93_9STRA</name>
<evidence type="ECO:0000256" key="1">
    <source>
        <dbReference type="SAM" id="MobiDB-lite"/>
    </source>
</evidence>
<sequence>MNDRLSVFLQEFKEGELVNQLRKILKESIGERSEVERVTVGTQTEEIEEEVEEVPETQDVNEDNEFQDILDQMNEEEDSNVEQKKKLRKRPQQSFKDLEEDFKVRKSTTKKGSPDSWRFGGEEEGKKSRGSRKRRK</sequence>
<reference evidence="3" key="1">
    <citation type="journal article" date="2023" name="Commun. Biol.">
        <title>Genome analysis of Parmales, the sister group of diatoms, reveals the evolutionary specialization of diatoms from phago-mixotrophs to photoautotrophs.</title>
        <authorList>
            <person name="Ban H."/>
            <person name="Sato S."/>
            <person name="Yoshikawa S."/>
            <person name="Yamada K."/>
            <person name="Nakamura Y."/>
            <person name="Ichinomiya M."/>
            <person name="Sato N."/>
            <person name="Blanc-Mathieu R."/>
            <person name="Endo H."/>
            <person name="Kuwata A."/>
            <person name="Ogata H."/>
        </authorList>
    </citation>
    <scope>NUCLEOTIDE SEQUENCE [LARGE SCALE GENOMIC DNA]</scope>
</reference>
<gene>
    <name evidence="2" type="ORF">TL16_g02181</name>
</gene>
<dbReference type="EMBL" id="BLQM01000052">
    <property type="protein sequence ID" value="GMH56636.1"/>
    <property type="molecule type" value="Genomic_DNA"/>
</dbReference>
<dbReference type="AlphaFoldDB" id="A0A9W6ZR93"/>
<organism evidence="2 3">
    <name type="scientific">Triparma laevis f. inornata</name>
    <dbReference type="NCBI Taxonomy" id="1714386"/>
    <lineage>
        <taxon>Eukaryota</taxon>
        <taxon>Sar</taxon>
        <taxon>Stramenopiles</taxon>
        <taxon>Ochrophyta</taxon>
        <taxon>Bolidophyceae</taxon>
        <taxon>Parmales</taxon>
        <taxon>Triparmaceae</taxon>
        <taxon>Triparma</taxon>
    </lineage>
</organism>
<dbReference type="Proteomes" id="UP001162640">
    <property type="component" value="Unassembled WGS sequence"/>
</dbReference>
<proteinExistence type="predicted"/>
<comment type="caution">
    <text evidence="2">The sequence shown here is derived from an EMBL/GenBank/DDBJ whole genome shotgun (WGS) entry which is preliminary data.</text>
</comment>
<accession>A0A9W6ZR93</accession>
<evidence type="ECO:0000313" key="2">
    <source>
        <dbReference type="EMBL" id="GMH56636.1"/>
    </source>
</evidence>